<dbReference type="AlphaFoldDB" id="A0A3Q0F380"/>
<gene>
    <name evidence="4" type="primary">LOC111241938</name>
</gene>
<evidence type="ECO:0000256" key="2">
    <source>
        <dbReference type="SAM" id="SignalP"/>
    </source>
</evidence>
<dbReference type="GeneID" id="111241938"/>
<feature type="compositionally biased region" description="Pro residues" evidence="1">
    <location>
        <begin position="40"/>
        <end position="62"/>
    </location>
</feature>
<dbReference type="OrthoDB" id="1434252at2759"/>
<name>A0A3Q0F380_VIGRR</name>
<dbReference type="Proteomes" id="UP000087766">
    <property type="component" value="Chromosome 7"/>
</dbReference>
<evidence type="ECO:0000313" key="4">
    <source>
        <dbReference type="RefSeq" id="XP_022638388.1"/>
    </source>
</evidence>
<reference evidence="4" key="2">
    <citation type="submission" date="2025-08" db="UniProtKB">
        <authorList>
            <consortium name="RefSeq"/>
        </authorList>
    </citation>
    <scope>IDENTIFICATION</scope>
    <source>
        <tissue evidence="4">Leaf</tissue>
    </source>
</reference>
<evidence type="ECO:0000256" key="1">
    <source>
        <dbReference type="SAM" id="MobiDB-lite"/>
    </source>
</evidence>
<evidence type="ECO:0000313" key="3">
    <source>
        <dbReference type="Proteomes" id="UP000087766"/>
    </source>
</evidence>
<protein>
    <submittedName>
        <fullName evidence="4">Pre-mRNA polyadenylation factor FIP1-like</fullName>
    </submittedName>
</protein>
<dbReference type="Gramene" id="Vradi07g13670.1">
    <property type="protein sequence ID" value="Vradi07g13670.1"/>
    <property type="gene ID" value="Vradi07g13670"/>
</dbReference>
<accession>A0A3Q0F380</accession>
<proteinExistence type="predicted"/>
<sequence>MTSGKSFIIPLFLLVIVTFSSMSLSLASRHLLQTTLPNPTTLPPLPSNPMPQGNVPPLPTIPTMPNLPSLPTIMPTLNLPPFAASLPNMPTMPNLPFPFFSSPPSTSNP</sequence>
<feature type="signal peptide" evidence="2">
    <location>
        <begin position="1"/>
        <end position="27"/>
    </location>
</feature>
<reference evidence="3" key="1">
    <citation type="journal article" date="2014" name="Nat. Commun.">
        <title>Genome sequence of mungbean and insights into evolution within Vigna species.</title>
        <authorList>
            <person name="Kang Y.J."/>
            <person name="Kim S.K."/>
            <person name="Kim M.Y."/>
            <person name="Lestari P."/>
            <person name="Kim K.H."/>
            <person name="Ha B.K."/>
            <person name="Jun T.H."/>
            <person name="Hwang W.J."/>
            <person name="Lee T."/>
            <person name="Lee J."/>
            <person name="Shim S."/>
            <person name="Yoon M.Y."/>
            <person name="Jang Y.E."/>
            <person name="Han K.S."/>
            <person name="Taeprayoon P."/>
            <person name="Yoon N."/>
            <person name="Somta P."/>
            <person name="Tanya P."/>
            <person name="Kim K.S."/>
            <person name="Gwag J.G."/>
            <person name="Moon J.K."/>
            <person name="Lee Y.H."/>
            <person name="Park B.S."/>
            <person name="Bombarely A."/>
            <person name="Doyle J.J."/>
            <person name="Jackson S.A."/>
            <person name="Schafleitner R."/>
            <person name="Srinives P."/>
            <person name="Varshney R.K."/>
            <person name="Lee S.H."/>
        </authorList>
    </citation>
    <scope>NUCLEOTIDE SEQUENCE [LARGE SCALE GENOMIC DNA]</scope>
    <source>
        <strain evidence="3">cv. VC1973A</strain>
    </source>
</reference>
<feature type="chain" id="PRO_5018167451" evidence="2">
    <location>
        <begin position="28"/>
        <end position="109"/>
    </location>
</feature>
<dbReference type="KEGG" id="vra:111241938"/>
<dbReference type="RefSeq" id="XP_022638388.1">
    <property type="nucleotide sequence ID" value="XM_022782667.1"/>
</dbReference>
<organism evidence="3 4">
    <name type="scientific">Vigna radiata var. radiata</name>
    <name type="common">Mung bean</name>
    <name type="synonym">Phaseolus aureus</name>
    <dbReference type="NCBI Taxonomy" id="3916"/>
    <lineage>
        <taxon>Eukaryota</taxon>
        <taxon>Viridiplantae</taxon>
        <taxon>Streptophyta</taxon>
        <taxon>Embryophyta</taxon>
        <taxon>Tracheophyta</taxon>
        <taxon>Spermatophyta</taxon>
        <taxon>Magnoliopsida</taxon>
        <taxon>eudicotyledons</taxon>
        <taxon>Gunneridae</taxon>
        <taxon>Pentapetalae</taxon>
        <taxon>rosids</taxon>
        <taxon>fabids</taxon>
        <taxon>Fabales</taxon>
        <taxon>Fabaceae</taxon>
        <taxon>Papilionoideae</taxon>
        <taxon>50 kb inversion clade</taxon>
        <taxon>NPAAA clade</taxon>
        <taxon>indigoferoid/millettioid clade</taxon>
        <taxon>Phaseoleae</taxon>
        <taxon>Vigna</taxon>
    </lineage>
</organism>
<feature type="region of interest" description="Disordered" evidence="1">
    <location>
        <begin position="38"/>
        <end position="62"/>
    </location>
</feature>
<keyword evidence="3" id="KW-1185">Reference proteome</keyword>
<keyword evidence="2" id="KW-0732">Signal</keyword>